<keyword evidence="1" id="KW-0175">Coiled coil</keyword>
<feature type="coiled-coil region" evidence="1">
    <location>
        <begin position="470"/>
        <end position="602"/>
    </location>
</feature>
<name>A0A6J1S3A3_FRAOC</name>
<organism evidence="2 3">
    <name type="scientific">Frankliniella occidentalis</name>
    <name type="common">Western flower thrips</name>
    <name type="synonym">Euthrips occidentalis</name>
    <dbReference type="NCBI Taxonomy" id="133901"/>
    <lineage>
        <taxon>Eukaryota</taxon>
        <taxon>Metazoa</taxon>
        <taxon>Ecdysozoa</taxon>
        <taxon>Arthropoda</taxon>
        <taxon>Hexapoda</taxon>
        <taxon>Insecta</taxon>
        <taxon>Pterygota</taxon>
        <taxon>Neoptera</taxon>
        <taxon>Paraneoptera</taxon>
        <taxon>Thysanoptera</taxon>
        <taxon>Terebrantia</taxon>
        <taxon>Thripoidea</taxon>
        <taxon>Thripidae</taxon>
        <taxon>Frankliniella</taxon>
    </lineage>
</organism>
<evidence type="ECO:0000256" key="1">
    <source>
        <dbReference type="SAM" id="Coils"/>
    </source>
</evidence>
<feature type="coiled-coil region" evidence="1">
    <location>
        <begin position="382"/>
        <end position="416"/>
    </location>
</feature>
<dbReference type="OrthoDB" id="8193400at2759"/>
<feature type="coiled-coil region" evidence="1">
    <location>
        <begin position="1190"/>
        <end position="1228"/>
    </location>
</feature>
<evidence type="ECO:0000313" key="4">
    <source>
        <dbReference type="RefSeq" id="XP_052122973.1"/>
    </source>
</evidence>
<evidence type="ECO:0000313" key="2">
    <source>
        <dbReference type="Proteomes" id="UP000504606"/>
    </source>
</evidence>
<dbReference type="Gene3D" id="1.10.287.1490">
    <property type="match status" value="1"/>
</dbReference>
<feature type="coiled-coil region" evidence="1">
    <location>
        <begin position="642"/>
        <end position="690"/>
    </location>
</feature>
<accession>A0A6J1S3A3</accession>
<evidence type="ECO:0000313" key="3">
    <source>
        <dbReference type="RefSeq" id="XP_026275694.1"/>
    </source>
</evidence>
<dbReference type="GeneID" id="113204660"/>
<proteinExistence type="predicted"/>
<dbReference type="KEGG" id="foc:113204660"/>
<keyword evidence="2" id="KW-1185">Reference proteome</keyword>
<reference evidence="3 4" key="1">
    <citation type="submission" date="2025-04" db="UniProtKB">
        <authorList>
            <consortium name="RefSeq"/>
        </authorList>
    </citation>
    <scope>IDENTIFICATION</scope>
    <source>
        <tissue evidence="3 4">Whole organism</tissue>
    </source>
</reference>
<dbReference type="RefSeq" id="XP_052122973.1">
    <property type="nucleotide sequence ID" value="XM_052267013.1"/>
</dbReference>
<dbReference type="Proteomes" id="UP000504606">
    <property type="component" value="Unplaced"/>
</dbReference>
<feature type="coiled-coil region" evidence="1">
    <location>
        <begin position="725"/>
        <end position="809"/>
    </location>
</feature>
<dbReference type="RefSeq" id="XP_026275694.1">
    <property type="nucleotide sequence ID" value="XM_026419909.2"/>
</dbReference>
<gene>
    <name evidence="3 4" type="primary">LOC113204660</name>
</gene>
<protein>
    <submittedName>
        <fullName evidence="3 4">Rootletin isoform X1</fullName>
    </submittedName>
</protein>
<feature type="coiled-coil region" evidence="1">
    <location>
        <begin position="1116"/>
        <end position="1157"/>
    </location>
</feature>
<sequence length="1290" mass="144036">MDPESTTDQTIWKVKHAMWLSGQRSSSGASLNTSVSVSDSAVESTTSIESNHARFAGSGILRKNAALDASFPRVHSTGRGGDGFPTKGLQPDLIYHHPEIHRKLHSFDASSALRNSTEIPPSITQNENVAIDSSVYRRYSDTTTKLNIPGNSVIVSESNPLRTIELMPVPLVTADKLTPYPPGLITVVKEGPPHESPSALLATIEKELEDLKYSELGGKSISMDPDDENYSNGNEVQENGFETTGCHCRLALEERLHATVKGCLQLQHEVELVHSKCVRWEKEAGDAAENVSMLRNKVSELEIELAARNASLHGLKSKVAQQFMENDDINERRRQFERDCKAQLTQLDSLKKSEQWYREQLHLTQVERSDLQKELMAFQEKNVRQVHDLERLKSDLQRVKDQLLEAEEKSIKDKQKFTLQLEKALSSTTCFSTVEETSNSKELVDDHVALELKQRIADLELSSVASYKNLDRSREEIDRLLSRSLQLQRELSETKIKLQEEQERCMSASKDREKAEAELKERERVLSTLSREHAELAVKLECQARERAEQDEALQTLTRNFTNVSARFNAMRAETQEQRSAAEALRAEVRVLQGERDALQTRLQEGARRDQANAVQARLEASDREAARSAREAQLEHDVLGLREALECARGAQQRADELQAERDRLHALNEQLQAQVDRLSQLLQQNTGSKVRELDDGAQLAKAEEMFAENGQLRAVVKSNDAQIEQLRSHLKSSAAQVEQLQSDNGQLQGQVQRSTARLAELTRTIEELEAAMAELRRQEDSQPHGDLVQLRAENAQLQRAKHDLTTRVAELTQWLDTVTQGLHLGAQSLVGEKLARLSASPVHVEGVGGGAVDGGDEQLRVLRDANDELALYAAALQRRLDNVENGQVEGVPDLVSSSGEAATMAQVGEARGLLALLQVCLYRVREAHAADGLGVGVDGDEVRRLTASIGKLSGATEVAEDDGEVLQTRLQEEHRDLREREGRRDDLVRELLGRLKEQILARKAAEQKLTHLGLLGLPAEHTCHTCTPAAGDSLVERLSVDPERGRLEQELAQANASIAELHKQLFGERRDSSQLRKEVSSLRLGLDTANDMLDSNKVALGRSEAYGQVLKVSKDQLQARFEQEQRDHEDCRLRLERLQEQLQEARAKDPLVEAQIKTLGCHLHQRSSEVRALQDKLSVRDHECDGLRAQLDRQKAAAHREYDALLQELQQAQREFADALRNMSSNVPDPAPCDEEALSALIQESNRLSPTVLGDLKALLHNLKAELRSVERGVGIPYERVAAPVLHV</sequence>